<dbReference type="PANTHER" id="PTHR30587">
    <property type="entry name" value="FLAGELLAR BIOSYNTHETIC PROTEIN FLIP"/>
    <property type="match status" value="1"/>
</dbReference>
<dbReference type="RefSeq" id="WP_275577140.1">
    <property type="nucleotide sequence ID" value="NZ_BSNR01000004.1"/>
</dbReference>
<proteinExistence type="inferred from homology"/>
<reference evidence="8" key="1">
    <citation type="submission" date="2020-10" db="EMBL/GenBank/DDBJ databases">
        <title>Phylogeny of dyella-like bacteria.</title>
        <authorList>
            <person name="Fu J."/>
        </authorList>
    </citation>
    <scope>NUCLEOTIDE SEQUENCE</scope>
    <source>
        <strain evidence="8">DHOC52</strain>
    </source>
</reference>
<evidence type="ECO:0000256" key="3">
    <source>
        <dbReference type="ARBA" id="ARBA00022475"/>
    </source>
</evidence>
<keyword evidence="3" id="KW-1003">Cell membrane</keyword>
<evidence type="ECO:0000256" key="1">
    <source>
        <dbReference type="ARBA" id="ARBA00004651"/>
    </source>
</evidence>
<evidence type="ECO:0000313" key="9">
    <source>
        <dbReference type="Proteomes" id="UP001430149"/>
    </source>
</evidence>
<evidence type="ECO:0000256" key="2">
    <source>
        <dbReference type="ARBA" id="ARBA00006257"/>
    </source>
</evidence>
<comment type="similarity">
    <text evidence="2">Belongs to the FliP/MopC/SpaP family.</text>
</comment>
<feature type="transmembrane region" description="Helical" evidence="7">
    <location>
        <begin position="52"/>
        <end position="71"/>
    </location>
</feature>
<evidence type="ECO:0000256" key="5">
    <source>
        <dbReference type="ARBA" id="ARBA00022989"/>
    </source>
</evidence>
<dbReference type="PRINTS" id="PR01302">
    <property type="entry name" value="TYPE3IMPPROT"/>
</dbReference>
<evidence type="ECO:0000256" key="4">
    <source>
        <dbReference type="ARBA" id="ARBA00022692"/>
    </source>
</evidence>
<evidence type="ECO:0000256" key="7">
    <source>
        <dbReference type="SAM" id="Phobius"/>
    </source>
</evidence>
<dbReference type="Proteomes" id="UP001430149">
    <property type="component" value="Unassembled WGS sequence"/>
</dbReference>
<dbReference type="InterPro" id="IPR005838">
    <property type="entry name" value="T3SS_IM_P"/>
</dbReference>
<evidence type="ECO:0000313" key="8">
    <source>
        <dbReference type="EMBL" id="MBM7126781.1"/>
    </source>
</evidence>
<dbReference type="NCBIfam" id="NF009438">
    <property type="entry name" value="PRK12797.1"/>
    <property type="match status" value="1"/>
</dbReference>
<dbReference type="Pfam" id="PF00813">
    <property type="entry name" value="FliP"/>
    <property type="match status" value="1"/>
</dbReference>
<keyword evidence="5 7" id="KW-1133">Transmembrane helix</keyword>
<gene>
    <name evidence="8" type="ORF">ISP19_15490</name>
</gene>
<comment type="subcellular location">
    <subcellularLocation>
        <location evidence="1">Cell membrane</location>
        <topology evidence="1">Multi-pass membrane protein</topology>
    </subcellularLocation>
</comment>
<feature type="transmembrane region" description="Helical" evidence="7">
    <location>
        <begin position="163"/>
        <end position="185"/>
    </location>
</feature>
<dbReference type="PANTHER" id="PTHR30587:SF2">
    <property type="entry name" value="SURFACE PRESENTATION OF ANTIGENS PROTEIN SPAP"/>
    <property type="match status" value="1"/>
</dbReference>
<name>A0ABS2K6I3_9GAMM</name>
<dbReference type="EMBL" id="JADIKE010000037">
    <property type="protein sequence ID" value="MBM7126781.1"/>
    <property type="molecule type" value="Genomic_DNA"/>
</dbReference>
<protein>
    <submittedName>
        <fullName evidence="8">EscR/YscR/HrcR family type III secretion system export apparatus protein</fullName>
    </submittedName>
</protein>
<keyword evidence="9" id="KW-1185">Reference proteome</keyword>
<keyword evidence="6 7" id="KW-0472">Membrane</keyword>
<evidence type="ECO:0000256" key="6">
    <source>
        <dbReference type="ARBA" id="ARBA00023136"/>
    </source>
</evidence>
<keyword evidence="4 7" id="KW-0812">Transmembrane</keyword>
<accession>A0ABS2K6I3</accession>
<comment type="caution">
    <text evidence="8">The sequence shown here is derived from an EMBL/GenBank/DDBJ whole genome shotgun (WGS) entry which is preliminary data.</text>
</comment>
<feature type="transmembrane region" description="Helical" evidence="7">
    <location>
        <begin position="7"/>
        <end position="40"/>
    </location>
</feature>
<sequence length="223" mass="23907">MGGFPSISVILVTMTVLGLLPLLVVMTTSFTKISIVLVLLRNALGVQQAPPGLAISGLAMVATLIVMTPVWQQITARLDIPAMLDGREQPSMTDMVDAGRVPLETFMRRHVDNDELASLNKLVSDMHLGNDGADDMKVEPGHESWPVLVAAFAISEIGAAFKIGMFLAIGFAVIDLIVANLLMAMGMTMFPPSTVSIPLKLLVFVTTLGLPRLMHGLIASYPR</sequence>
<organism evidence="8 9">
    <name type="scientific">Dyella flava</name>
    <dbReference type="NCBI Taxonomy" id="1920170"/>
    <lineage>
        <taxon>Bacteria</taxon>
        <taxon>Pseudomonadati</taxon>
        <taxon>Pseudomonadota</taxon>
        <taxon>Gammaproteobacteria</taxon>
        <taxon>Lysobacterales</taxon>
        <taxon>Rhodanobacteraceae</taxon>
        <taxon>Dyella</taxon>
    </lineage>
</organism>
<feature type="transmembrane region" description="Helical" evidence="7">
    <location>
        <begin position="197"/>
        <end position="214"/>
    </location>
</feature>